<dbReference type="EMBL" id="MCFF01000032">
    <property type="protein sequence ID" value="ORZ09979.1"/>
    <property type="molecule type" value="Genomic_DNA"/>
</dbReference>
<evidence type="ECO:0000313" key="2">
    <source>
        <dbReference type="EMBL" id="ORZ09979.1"/>
    </source>
</evidence>
<dbReference type="GO" id="GO:0016298">
    <property type="term" value="F:lipase activity"/>
    <property type="evidence" value="ECO:0007669"/>
    <property type="project" value="TreeGrafter"/>
</dbReference>
<evidence type="ECO:0000313" key="3">
    <source>
        <dbReference type="Proteomes" id="UP000193648"/>
    </source>
</evidence>
<reference evidence="2 3" key="1">
    <citation type="submission" date="2016-07" db="EMBL/GenBank/DDBJ databases">
        <title>Pervasive Adenine N6-methylation of Active Genes in Fungi.</title>
        <authorList>
            <consortium name="DOE Joint Genome Institute"/>
            <person name="Mondo S.J."/>
            <person name="Dannebaum R.O."/>
            <person name="Kuo R.C."/>
            <person name="Labutti K."/>
            <person name="Haridas S."/>
            <person name="Kuo A."/>
            <person name="Salamov A."/>
            <person name="Ahrendt S.R."/>
            <person name="Lipzen A."/>
            <person name="Sullivan W."/>
            <person name="Andreopoulos W.B."/>
            <person name="Clum A."/>
            <person name="Lindquist E."/>
            <person name="Daum C."/>
            <person name="Ramamoorthy G.K."/>
            <person name="Gryganskyi A."/>
            <person name="Culley D."/>
            <person name="Magnuson J.K."/>
            <person name="James T.Y."/>
            <person name="O'Malley M.A."/>
            <person name="Stajich J.E."/>
            <person name="Spatafora J.W."/>
            <person name="Visel A."/>
            <person name="Grigoriev I.V."/>
        </authorList>
    </citation>
    <scope>NUCLEOTIDE SEQUENCE [LARGE SCALE GENOMIC DNA]</scope>
    <source>
        <strain evidence="2 3">NRRL 3116</strain>
    </source>
</reference>
<dbReference type="InParanoid" id="A0A1Y2GG42"/>
<sequence>MKFALPSAVNAAAALLLSLSAIPIHSLPINPASSVALEKHTIEGLNNYNCKLTPVHPRPVILLHGATLTVYSWSTFAPELIKRGYCVFGLTYGKNKKIPGFGGLTPVEDSAREIGAFADEVMRKMNVSQVDIVGHSQGGILTRYWIKYLDGAGKVYRHIGIAPIHHGTTLNGIATLTTALGLFYPFRSVYEPLIPSLSQLLANSTFMQTLNAGGDTSPGVIESNIATKYEDIITPWKSCFQHGPGVINAALQDLCTLSLDEHLDILHSKVALQFVLNQLDPSTAKTASCLSLL</sequence>
<dbReference type="InterPro" id="IPR029058">
    <property type="entry name" value="AB_hydrolase_fold"/>
</dbReference>
<keyword evidence="1" id="KW-0732">Signal</keyword>
<name>A0A1Y2GG42_9FUNG</name>
<dbReference type="GO" id="GO:0016042">
    <property type="term" value="P:lipid catabolic process"/>
    <property type="evidence" value="ECO:0007669"/>
    <property type="project" value="InterPro"/>
</dbReference>
<dbReference type="Pfam" id="PF01674">
    <property type="entry name" value="Lipase_2"/>
    <property type="match status" value="1"/>
</dbReference>
<dbReference type="RefSeq" id="XP_021879069.1">
    <property type="nucleotide sequence ID" value="XM_022029434.1"/>
</dbReference>
<organism evidence="2 3">
    <name type="scientific">Lobosporangium transversale</name>
    <dbReference type="NCBI Taxonomy" id="64571"/>
    <lineage>
        <taxon>Eukaryota</taxon>
        <taxon>Fungi</taxon>
        <taxon>Fungi incertae sedis</taxon>
        <taxon>Mucoromycota</taxon>
        <taxon>Mortierellomycotina</taxon>
        <taxon>Mortierellomycetes</taxon>
        <taxon>Mortierellales</taxon>
        <taxon>Mortierellaceae</taxon>
        <taxon>Lobosporangium</taxon>
    </lineage>
</organism>
<comment type="caution">
    <text evidence="2">The sequence shown here is derived from an EMBL/GenBank/DDBJ whole genome shotgun (WGS) entry which is preliminary data.</text>
</comment>
<dbReference type="AlphaFoldDB" id="A0A1Y2GG42"/>
<proteinExistence type="predicted"/>
<accession>A0A1Y2GG42</accession>
<dbReference type="SUPFAM" id="SSF53474">
    <property type="entry name" value="alpha/beta-Hydrolases"/>
    <property type="match status" value="1"/>
</dbReference>
<dbReference type="Gene3D" id="3.40.50.1820">
    <property type="entry name" value="alpha/beta hydrolase"/>
    <property type="match status" value="1"/>
</dbReference>
<feature type="signal peptide" evidence="1">
    <location>
        <begin position="1"/>
        <end position="26"/>
    </location>
</feature>
<dbReference type="STRING" id="64571.A0A1Y2GG42"/>
<dbReference type="Proteomes" id="UP000193648">
    <property type="component" value="Unassembled WGS sequence"/>
</dbReference>
<evidence type="ECO:0000256" key="1">
    <source>
        <dbReference type="SAM" id="SignalP"/>
    </source>
</evidence>
<gene>
    <name evidence="2" type="ORF">BCR41DRAFT_410252</name>
</gene>
<dbReference type="OrthoDB" id="9974421at2759"/>
<keyword evidence="3" id="KW-1185">Reference proteome</keyword>
<protein>
    <submittedName>
        <fullName evidence="2">Secreted lipase</fullName>
    </submittedName>
</protein>
<dbReference type="GeneID" id="33571277"/>
<dbReference type="PANTHER" id="PTHR32015">
    <property type="entry name" value="FASTING INDUCED LIPASE"/>
    <property type="match status" value="1"/>
</dbReference>
<dbReference type="PANTHER" id="PTHR32015:SF1">
    <property type="entry name" value="LIPASE"/>
    <property type="match status" value="1"/>
</dbReference>
<dbReference type="InterPro" id="IPR002918">
    <property type="entry name" value="Lipase_EstA/Esterase_EstB"/>
</dbReference>
<feature type="chain" id="PRO_5012146821" evidence="1">
    <location>
        <begin position="27"/>
        <end position="293"/>
    </location>
</feature>